<keyword evidence="10" id="KW-0028">Amino-acid biosynthesis</keyword>
<keyword evidence="4" id="KW-0597">Phosphoprotein</keyword>
<evidence type="ECO:0000256" key="9">
    <source>
        <dbReference type="ARBA" id="ARBA00048731"/>
    </source>
</evidence>
<dbReference type="NCBIfam" id="TIGR01327">
    <property type="entry name" value="PGDH"/>
    <property type="match status" value="1"/>
</dbReference>
<comment type="pathway">
    <text evidence="1 10">Amino-acid biosynthesis; L-serine biosynthesis; L-serine from 3-phospho-D-glycerate: step 1/3.</text>
</comment>
<evidence type="ECO:0000256" key="8">
    <source>
        <dbReference type="ARBA" id="ARBA00023299"/>
    </source>
</evidence>
<dbReference type="Gene3D" id="3.30.1330.90">
    <property type="entry name" value="D-3-phosphoglycerate dehydrogenase, domain 3"/>
    <property type="match status" value="1"/>
</dbReference>
<dbReference type="GO" id="GO:0051287">
    <property type="term" value="F:NAD binding"/>
    <property type="evidence" value="ECO:0007669"/>
    <property type="project" value="UniProtKB-UniRule"/>
</dbReference>
<accession>A0A8X6LIY4</accession>
<keyword evidence="15" id="KW-1185">Reference proteome</keyword>
<evidence type="ECO:0000259" key="12">
    <source>
        <dbReference type="Pfam" id="PF02826"/>
    </source>
</evidence>
<comment type="caution">
    <text evidence="14">The sequence shown here is derived from an EMBL/GenBank/DDBJ whole genome shotgun (WGS) entry which is preliminary data.</text>
</comment>
<evidence type="ECO:0000259" key="13">
    <source>
        <dbReference type="Pfam" id="PF19304"/>
    </source>
</evidence>
<dbReference type="PROSITE" id="PS00065">
    <property type="entry name" value="D_2_HYDROXYACID_DH_1"/>
    <property type="match status" value="1"/>
</dbReference>
<dbReference type="PANTHER" id="PTHR42938:SF22">
    <property type="entry name" value="D-3-PHOSPHOGLYCERATE DEHYDROGENASE"/>
    <property type="match status" value="1"/>
</dbReference>
<evidence type="ECO:0000256" key="1">
    <source>
        <dbReference type="ARBA" id="ARBA00005216"/>
    </source>
</evidence>
<dbReference type="EC" id="1.1.1.95" evidence="10"/>
<sequence>MVLGGESTCPCRLSIKNPSPMNLDNGVLIPEPVDPKCQAILAQANIPVTTKLGLTKDELKKEIEHYDGLIVRSATKVTGDIIAAGKHLKVIGRAGVGVDNIDCETATTQGVLVINAPGGNTLSAAELTCVMICSLSRNIYEAASTLKEGKWDRKRFMANELDGKTLAIVGLGRIGREVAHRMQSFGMKTIGFDPLVPAAESIKFGVESMSLEEIWPIADYITVHTPLIPQTRNLINADVFSKCRKGLKVVNCARGGIIDESALLAALKSGQCGGAGLDVFLEEPPKCTELLQHPKVICTPHLGASTHEAQSRVAEEIAQQFVSLHRGNSIHGIVNCPAFALSKIHSQWAKVSKTLGAFVSMLFPKTDKDISLETNVYGKDLKGKEILFSTALLIGMLKQRLNINANFINASALARDNGFQVAKVTNNQISLDNISIEVTATSLSETHTVLATVNNGEPALCNVDNCQFKTVPFLAEDLIFMKGSNTSEDMAKIMGLLVEFGLVRNIAFGELPIESESSWLAIHAVGKVETMPEEVSKEFDRSTHYLDFWAQMRL</sequence>
<proteinExistence type="inferred from homology"/>
<dbReference type="InterPro" id="IPR006140">
    <property type="entry name" value="D-isomer_DH_NAD-bd"/>
</dbReference>
<dbReference type="InterPro" id="IPR029752">
    <property type="entry name" value="D-isomer_DH_CS1"/>
</dbReference>
<evidence type="ECO:0000256" key="2">
    <source>
        <dbReference type="ARBA" id="ARBA00005854"/>
    </source>
</evidence>
<dbReference type="InterPro" id="IPR029009">
    <property type="entry name" value="ASB_dom_sf"/>
</dbReference>
<feature type="domain" description="D-isomer specific 2-hydroxyacid dehydrogenase NAD-binding" evidence="12">
    <location>
        <begin position="131"/>
        <end position="303"/>
    </location>
</feature>
<dbReference type="Pfam" id="PF19304">
    <property type="entry name" value="PGDH_inter"/>
    <property type="match status" value="1"/>
</dbReference>
<dbReference type="Gene3D" id="3.40.50.720">
    <property type="entry name" value="NAD(P)-binding Rossmann-like Domain"/>
    <property type="match status" value="2"/>
</dbReference>
<evidence type="ECO:0000256" key="4">
    <source>
        <dbReference type="ARBA" id="ARBA00022553"/>
    </source>
</evidence>
<dbReference type="Proteomes" id="UP000887116">
    <property type="component" value="Unassembled WGS sequence"/>
</dbReference>
<comment type="similarity">
    <text evidence="2 10">Belongs to the D-isomer specific 2-hydroxyacid dehydrogenase family.</text>
</comment>
<feature type="domain" description="D-isomer specific 2-hydroxyacid dehydrogenase catalytic" evidence="11">
    <location>
        <begin position="27"/>
        <end position="335"/>
    </location>
</feature>
<dbReference type="OrthoDB" id="1621027at2759"/>
<dbReference type="PANTHER" id="PTHR42938">
    <property type="entry name" value="FORMATE DEHYDROGENASE 1"/>
    <property type="match status" value="1"/>
</dbReference>
<evidence type="ECO:0000313" key="15">
    <source>
        <dbReference type="Proteomes" id="UP000887116"/>
    </source>
</evidence>
<evidence type="ECO:0000256" key="5">
    <source>
        <dbReference type="ARBA" id="ARBA00022990"/>
    </source>
</evidence>
<dbReference type="EMBL" id="BMAO01016983">
    <property type="protein sequence ID" value="GFR12536.1"/>
    <property type="molecule type" value="Genomic_DNA"/>
</dbReference>
<evidence type="ECO:0000256" key="6">
    <source>
        <dbReference type="ARBA" id="ARBA00023002"/>
    </source>
</evidence>
<dbReference type="GO" id="GO:0006564">
    <property type="term" value="P:L-serine biosynthetic process"/>
    <property type="evidence" value="ECO:0007669"/>
    <property type="project" value="UniProtKB-KW"/>
</dbReference>
<dbReference type="AlphaFoldDB" id="A0A8X6LIY4"/>
<evidence type="ECO:0000256" key="10">
    <source>
        <dbReference type="RuleBase" id="RU363003"/>
    </source>
</evidence>
<dbReference type="Pfam" id="PF02826">
    <property type="entry name" value="2-Hacid_dh_C"/>
    <property type="match status" value="1"/>
</dbReference>
<comment type="catalytic activity">
    <reaction evidence="9 10">
        <text>(2R)-3-phosphoglycerate + NAD(+) = 3-phosphooxypyruvate + NADH + H(+)</text>
        <dbReference type="Rhea" id="RHEA:12641"/>
        <dbReference type="ChEBI" id="CHEBI:15378"/>
        <dbReference type="ChEBI" id="CHEBI:18110"/>
        <dbReference type="ChEBI" id="CHEBI:57540"/>
        <dbReference type="ChEBI" id="CHEBI:57945"/>
        <dbReference type="ChEBI" id="CHEBI:58272"/>
        <dbReference type="EC" id="1.1.1.95"/>
    </reaction>
</comment>
<protein>
    <recommendedName>
        <fullName evidence="10">D-3-phosphoglycerate dehydrogenase</fullName>
        <ecNumber evidence="10">1.1.1.95</ecNumber>
    </recommendedName>
</protein>
<evidence type="ECO:0000313" key="14">
    <source>
        <dbReference type="EMBL" id="GFR12536.1"/>
    </source>
</evidence>
<feature type="domain" description="D-3-phosphoglycerate dehydrogenase ASB" evidence="13">
    <location>
        <begin position="347"/>
        <end position="460"/>
    </location>
</feature>
<reference evidence="14" key="1">
    <citation type="submission" date="2020-07" db="EMBL/GenBank/DDBJ databases">
        <title>Multicomponent nature underlies the extraordinary mechanical properties of spider dragline silk.</title>
        <authorList>
            <person name="Kono N."/>
            <person name="Nakamura H."/>
            <person name="Mori M."/>
            <person name="Yoshida Y."/>
            <person name="Ohtoshi R."/>
            <person name="Malay A.D."/>
            <person name="Moran D.A.P."/>
            <person name="Tomita M."/>
            <person name="Numata K."/>
            <person name="Arakawa K."/>
        </authorList>
    </citation>
    <scope>NUCLEOTIDE SEQUENCE</scope>
</reference>
<keyword evidence="7 10" id="KW-0520">NAD</keyword>
<dbReference type="InterPro" id="IPR006139">
    <property type="entry name" value="D-isomer_2_OHA_DH_cat_dom"/>
</dbReference>
<dbReference type="InterPro" id="IPR006236">
    <property type="entry name" value="PGDH"/>
</dbReference>
<keyword evidence="6 10" id="KW-0560">Oxidoreductase</keyword>
<keyword evidence="8 10" id="KW-0718">Serine biosynthesis</keyword>
<evidence type="ECO:0000256" key="7">
    <source>
        <dbReference type="ARBA" id="ARBA00023027"/>
    </source>
</evidence>
<dbReference type="InterPro" id="IPR045626">
    <property type="entry name" value="PGDH_ASB_dom"/>
</dbReference>
<dbReference type="FunFam" id="3.40.50.720:FF:000021">
    <property type="entry name" value="D-3-phosphoglycerate dehydrogenase"/>
    <property type="match status" value="1"/>
</dbReference>
<keyword evidence="5" id="KW-0007">Acetylation</keyword>
<dbReference type="SUPFAM" id="SSF52283">
    <property type="entry name" value="Formate/glycerate dehydrogenase catalytic domain-like"/>
    <property type="match status" value="1"/>
</dbReference>
<gene>
    <name evidence="14" type="primary">PHGDH</name>
    <name evidence="14" type="ORF">TNCT_656861</name>
</gene>
<evidence type="ECO:0000256" key="3">
    <source>
        <dbReference type="ARBA" id="ARBA00011881"/>
    </source>
</evidence>
<organism evidence="14 15">
    <name type="scientific">Trichonephila clavata</name>
    <name type="common">Joro spider</name>
    <name type="synonym">Nephila clavata</name>
    <dbReference type="NCBI Taxonomy" id="2740835"/>
    <lineage>
        <taxon>Eukaryota</taxon>
        <taxon>Metazoa</taxon>
        <taxon>Ecdysozoa</taxon>
        <taxon>Arthropoda</taxon>
        <taxon>Chelicerata</taxon>
        <taxon>Arachnida</taxon>
        <taxon>Araneae</taxon>
        <taxon>Araneomorphae</taxon>
        <taxon>Entelegynae</taxon>
        <taxon>Araneoidea</taxon>
        <taxon>Nephilidae</taxon>
        <taxon>Trichonephila</taxon>
    </lineage>
</organism>
<name>A0A8X6LIY4_TRICU</name>
<comment type="subunit">
    <text evidence="3">Homotetramer.</text>
</comment>
<dbReference type="Pfam" id="PF00389">
    <property type="entry name" value="2-Hacid_dh"/>
    <property type="match status" value="1"/>
</dbReference>
<dbReference type="InterPro" id="IPR036291">
    <property type="entry name" value="NAD(P)-bd_dom_sf"/>
</dbReference>
<evidence type="ECO:0000259" key="11">
    <source>
        <dbReference type="Pfam" id="PF00389"/>
    </source>
</evidence>
<dbReference type="CDD" id="cd12173">
    <property type="entry name" value="PGDH_4"/>
    <property type="match status" value="1"/>
</dbReference>
<dbReference type="SUPFAM" id="SSF51735">
    <property type="entry name" value="NAD(P)-binding Rossmann-fold domains"/>
    <property type="match status" value="1"/>
</dbReference>
<dbReference type="GO" id="GO:0004617">
    <property type="term" value="F:phosphoglycerate dehydrogenase activity"/>
    <property type="evidence" value="ECO:0007669"/>
    <property type="project" value="UniProtKB-EC"/>
</dbReference>
<dbReference type="SUPFAM" id="SSF143548">
    <property type="entry name" value="Serine metabolism enzymes domain"/>
    <property type="match status" value="1"/>
</dbReference>